<keyword evidence="2" id="KW-1185">Reference proteome</keyword>
<organism evidence="1 2">
    <name type="scientific">Armillaria borealis</name>
    <dbReference type="NCBI Taxonomy" id="47425"/>
    <lineage>
        <taxon>Eukaryota</taxon>
        <taxon>Fungi</taxon>
        <taxon>Dikarya</taxon>
        <taxon>Basidiomycota</taxon>
        <taxon>Agaricomycotina</taxon>
        <taxon>Agaricomycetes</taxon>
        <taxon>Agaricomycetidae</taxon>
        <taxon>Agaricales</taxon>
        <taxon>Marasmiineae</taxon>
        <taxon>Physalacriaceae</taxon>
        <taxon>Armillaria</taxon>
    </lineage>
</organism>
<dbReference type="Proteomes" id="UP001175226">
    <property type="component" value="Unassembled WGS sequence"/>
</dbReference>
<evidence type="ECO:0000313" key="1">
    <source>
        <dbReference type="EMBL" id="KAK0438223.1"/>
    </source>
</evidence>
<dbReference type="EMBL" id="JAUEPT010000044">
    <property type="protein sequence ID" value="KAK0438223.1"/>
    <property type="molecule type" value="Genomic_DNA"/>
</dbReference>
<proteinExistence type="predicted"/>
<reference evidence="1" key="1">
    <citation type="submission" date="2023-06" db="EMBL/GenBank/DDBJ databases">
        <authorList>
            <consortium name="Lawrence Berkeley National Laboratory"/>
            <person name="Ahrendt S."/>
            <person name="Sahu N."/>
            <person name="Indic B."/>
            <person name="Wong-Bajracharya J."/>
            <person name="Merenyi Z."/>
            <person name="Ke H.-M."/>
            <person name="Monk M."/>
            <person name="Kocsube S."/>
            <person name="Drula E."/>
            <person name="Lipzen A."/>
            <person name="Balint B."/>
            <person name="Henrissat B."/>
            <person name="Andreopoulos B."/>
            <person name="Martin F.M."/>
            <person name="Harder C.B."/>
            <person name="Rigling D."/>
            <person name="Ford K.L."/>
            <person name="Foster G.D."/>
            <person name="Pangilinan J."/>
            <person name="Papanicolaou A."/>
            <person name="Barry K."/>
            <person name="LaButti K."/>
            <person name="Viragh M."/>
            <person name="Koriabine M."/>
            <person name="Yan M."/>
            <person name="Riley R."/>
            <person name="Champramary S."/>
            <person name="Plett K.L."/>
            <person name="Tsai I.J."/>
            <person name="Slot J."/>
            <person name="Sipos G."/>
            <person name="Plett J."/>
            <person name="Nagy L.G."/>
            <person name="Grigoriev I.V."/>
        </authorList>
    </citation>
    <scope>NUCLEOTIDE SEQUENCE</scope>
    <source>
        <strain evidence="1">FPL87.14</strain>
    </source>
</reference>
<protein>
    <submittedName>
        <fullName evidence="1">Uncharacterized protein</fullName>
    </submittedName>
</protein>
<evidence type="ECO:0000313" key="2">
    <source>
        <dbReference type="Proteomes" id="UP001175226"/>
    </source>
</evidence>
<comment type="caution">
    <text evidence="1">The sequence shown here is derived from an EMBL/GenBank/DDBJ whole genome shotgun (WGS) entry which is preliminary data.</text>
</comment>
<name>A0AA39JCP5_9AGAR</name>
<sequence length="179" mass="20005">MSAPSIGLSSMSSAKRGLDPVQDMLCCTFSLENSKPLTDDVDRVQTTGSLSTRETRKSIPVINNDNNYGLQVLIYDRYPFATDDERPRSDAEVATEKMPTFPSTLSLADPVEEETEICRPIQGHGFRFSVDGDQLIHPNLLCLEEHWNYSFPVLLQVKEVGVQSPLPPRVDNTHSRLVL</sequence>
<accession>A0AA39JCP5</accession>
<gene>
    <name evidence="1" type="ORF">EV421DRAFT_1825260</name>
</gene>
<dbReference type="AlphaFoldDB" id="A0AA39JCP5"/>